<evidence type="ECO:0000256" key="3">
    <source>
        <dbReference type="ARBA" id="ARBA00012944"/>
    </source>
</evidence>
<dbReference type="PANTHER" id="PTHR43507:SF20">
    <property type="entry name" value="NADH-UBIQUINONE OXIDOREDUCTASE CHAIN 4"/>
    <property type="match status" value="1"/>
</dbReference>
<evidence type="ECO:0000256" key="13">
    <source>
        <dbReference type="ARBA" id="ARBA00023128"/>
    </source>
</evidence>
<name>A0A1L1WJ41_SINWO</name>
<dbReference type="Pfam" id="PF01059">
    <property type="entry name" value="Oxidored_q5_N"/>
    <property type="match status" value="1"/>
</dbReference>
<evidence type="ECO:0000256" key="12">
    <source>
        <dbReference type="ARBA" id="ARBA00023075"/>
    </source>
</evidence>
<evidence type="ECO:0000256" key="7">
    <source>
        <dbReference type="ARBA" id="ARBA00022692"/>
    </source>
</evidence>
<evidence type="ECO:0000256" key="17">
    <source>
        <dbReference type="SAM" id="SignalP"/>
    </source>
</evidence>
<feature type="transmembrane region" description="Helical" evidence="16">
    <location>
        <begin position="92"/>
        <end position="111"/>
    </location>
</feature>
<evidence type="ECO:0000256" key="4">
    <source>
        <dbReference type="ARBA" id="ARBA00021006"/>
    </source>
</evidence>
<feature type="transmembrane region" description="Helical" evidence="16">
    <location>
        <begin position="426"/>
        <end position="446"/>
    </location>
</feature>
<feature type="transmembrane region" description="Helical" evidence="16">
    <location>
        <begin position="220"/>
        <end position="239"/>
    </location>
</feature>
<evidence type="ECO:0000256" key="9">
    <source>
        <dbReference type="ARBA" id="ARBA00022982"/>
    </source>
</evidence>
<dbReference type="InterPro" id="IPR000260">
    <property type="entry name" value="NADH4_N"/>
</dbReference>
<accession>A0A1L1WJ41</accession>
<protein>
    <recommendedName>
        <fullName evidence="4 16">NADH-ubiquinone oxidoreductase chain 4</fullName>
        <ecNumber evidence="3 16">7.1.1.2</ecNumber>
    </recommendedName>
</protein>
<feature type="transmembrane region" description="Helical" evidence="16">
    <location>
        <begin position="175"/>
        <end position="200"/>
    </location>
</feature>
<keyword evidence="11 16" id="KW-0520">NAD</keyword>
<dbReference type="Pfam" id="PF00361">
    <property type="entry name" value="Proton_antipo_M"/>
    <property type="match status" value="1"/>
</dbReference>
<keyword evidence="12 16" id="KW-0830">Ubiquinone</keyword>
<dbReference type="PANTHER" id="PTHR43507">
    <property type="entry name" value="NADH-UBIQUINONE OXIDOREDUCTASE CHAIN 4"/>
    <property type="match status" value="1"/>
</dbReference>
<organism evidence="20">
    <name type="scientific">Sinanodonta woodiana</name>
    <name type="common">Chinese pond mussel</name>
    <name type="synonym">Anodonta woodiana</name>
    <dbReference type="NCBI Taxonomy" id="1069815"/>
    <lineage>
        <taxon>Eukaryota</taxon>
        <taxon>Metazoa</taxon>
        <taxon>Spiralia</taxon>
        <taxon>Lophotrochozoa</taxon>
        <taxon>Mollusca</taxon>
        <taxon>Bivalvia</taxon>
        <taxon>Autobranchia</taxon>
        <taxon>Heteroconchia</taxon>
        <taxon>Palaeoheterodonta</taxon>
        <taxon>Unionida</taxon>
        <taxon>Unionoidea</taxon>
        <taxon>Unionidae</taxon>
        <taxon>Unioninae</taxon>
        <taxon>Sinanodonta</taxon>
    </lineage>
</organism>
<evidence type="ECO:0000256" key="5">
    <source>
        <dbReference type="ARBA" id="ARBA00022448"/>
    </source>
</evidence>
<keyword evidence="14 16" id="KW-0472">Membrane</keyword>
<comment type="function">
    <text evidence="16">Core subunit of the mitochondrial membrane respiratory chain NADH dehydrogenase (Complex I) which catalyzes electron transfer from NADH through the respiratory chain, using ubiquinone as an electron acceptor. Essential for the catalytic activity and assembly of complex I.</text>
</comment>
<evidence type="ECO:0000256" key="2">
    <source>
        <dbReference type="ARBA" id="ARBA00009025"/>
    </source>
</evidence>
<evidence type="ECO:0000259" key="19">
    <source>
        <dbReference type="Pfam" id="PF01059"/>
    </source>
</evidence>
<keyword evidence="13 16" id="KW-0496">Mitochondrion</keyword>
<dbReference type="InterPro" id="IPR001750">
    <property type="entry name" value="ND/Mrp_TM"/>
</dbReference>
<keyword evidence="9 16" id="KW-0249">Electron transport</keyword>
<keyword evidence="8" id="KW-1278">Translocase</keyword>
<evidence type="ECO:0000256" key="6">
    <source>
        <dbReference type="ARBA" id="ARBA00022660"/>
    </source>
</evidence>
<evidence type="ECO:0000256" key="11">
    <source>
        <dbReference type="ARBA" id="ARBA00023027"/>
    </source>
</evidence>
<feature type="transmembrane region" description="Helical" evidence="16">
    <location>
        <begin position="385"/>
        <end position="406"/>
    </location>
</feature>
<keyword evidence="7 16" id="KW-0812">Transmembrane</keyword>
<dbReference type="PRINTS" id="PR01437">
    <property type="entry name" value="NUOXDRDTASE4"/>
</dbReference>
<dbReference type="GO" id="GO:0015990">
    <property type="term" value="P:electron transport coupled proton transport"/>
    <property type="evidence" value="ECO:0007669"/>
    <property type="project" value="TreeGrafter"/>
</dbReference>
<evidence type="ECO:0000313" key="20">
    <source>
        <dbReference type="EMBL" id="AIW52246.1"/>
    </source>
</evidence>
<evidence type="ECO:0000256" key="10">
    <source>
        <dbReference type="ARBA" id="ARBA00022989"/>
    </source>
</evidence>
<reference evidence="20" key="1">
    <citation type="submission" date="2014-09" db="EMBL/GenBank/DDBJ databases">
        <title>Complete M-type mitochondrial genome of Chinese fresh water mussels Anodonta woodiana.</title>
        <authorList>
            <person name="Chen M.L."/>
            <person name="Wang G.L."/>
            <person name="Li J.L."/>
        </authorList>
    </citation>
    <scope>NUCLEOTIDE SEQUENCE</scope>
</reference>
<comment type="catalytic activity">
    <reaction evidence="15 16">
        <text>a ubiquinone + NADH + 5 H(+)(in) = a ubiquinol + NAD(+) + 4 H(+)(out)</text>
        <dbReference type="Rhea" id="RHEA:29091"/>
        <dbReference type="Rhea" id="RHEA-COMP:9565"/>
        <dbReference type="Rhea" id="RHEA-COMP:9566"/>
        <dbReference type="ChEBI" id="CHEBI:15378"/>
        <dbReference type="ChEBI" id="CHEBI:16389"/>
        <dbReference type="ChEBI" id="CHEBI:17976"/>
        <dbReference type="ChEBI" id="CHEBI:57540"/>
        <dbReference type="ChEBI" id="CHEBI:57945"/>
        <dbReference type="EC" id="7.1.1.2"/>
    </reaction>
</comment>
<dbReference type="GO" id="GO:0048039">
    <property type="term" value="F:ubiquinone binding"/>
    <property type="evidence" value="ECO:0007669"/>
    <property type="project" value="TreeGrafter"/>
</dbReference>
<evidence type="ECO:0000256" key="14">
    <source>
        <dbReference type="ARBA" id="ARBA00023136"/>
    </source>
</evidence>
<gene>
    <name evidence="20" type="primary">ND4</name>
</gene>
<dbReference type="EMBL" id="KM434235">
    <property type="protein sequence ID" value="AIW52246.1"/>
    <property type="molecule type" value="Genomic_DNA"/>
</dbReference>
<feature type="chain" id="PRO_5046017706" description="NADH-ubiquinone oxidoreductase chain 4" evidence="17">
    <location>
        <begin position="25"/>
        <end position="448"/>
    </location>
</feature>
<feature type="domain" description="NADH:ubiquinone oxidoreductase chain 4 N-terminal" evidence="19">
    <location>
        <begin position="5"/>
        <end position="107"/>
    </location>
</feature>
<feature type="domain" description="NADH:quinone oxidoreductase/Mrp antiporter transmembrane" evidence="18">
    <location>
        <begin position="113"/>
        <end position="395"/>
    </location>
</feature>
<keyword evidence="5 16" id="KW-0813">Transport</keyword>
<feature type="transmembrane region" description="Helical" evidence="16">
    <location>
        <begin position="117"/>
        <end position="137"/>
    </location>
</feature>
<proteinExistence type="inferred from homology"/>
<feature type="transmembrane region" description="Helical" evidence="16">
    <location>
        <begin position="251"/>
        <end position="273"/>
    </location>
</feature>
<feature type="transmembrane region" description="Helical" evidence="16">
    <location>
        <begin position="65"/>
        <end position="85"/>
    </location>
</feature>
<comment type="subcellular location">
    <subcellularLocation>
        <location evidence="1 16">Mitochondrion membrane</location>
        <topology evidence="1 16">Multi-pass membrane protein</topology>
    </subcellularLocation>
</comment>
<dbReference type="GO" id="GO:0008137">
    <property type="term" value="F:NADH dehydrogenase (ubiquinone) activity"/>
    <property type="evidence" value="ECO:0007669"/>
    <property type="project" value="UniProtKB-UniRule"/>
</dbReference>
<feature type="transmembrane region" description="Helical" evidence="16">
    <location>
        <begin position="149"/>
        <end position="169"/>
    </location>
</feature>
<evidence type="ECO:0000259" key="18">
    <source>
        <dbReference type="Pfam" id="PF00361"/>
    </source>
</evidence>
<dbReference type="AlphaFoldDB" id="A0A1L1WJ41"/>
<dbReference type="GO" id="GO:0003954">
    <property type="term" value="F:NADH dehydrogenase activity"/>
    <property type="evidence" value="ECO:0007669"/>
    <property type="project" value="TreeGrafter"/>
</dbReference>
<dbReference type="InterPro" id="IPR003918">
    <property type="entry name" value="NADH_UbQ_OxRdtase"/>
</dbReference>
<evidence type="ECO:0000256" key="8">
    <source>
        <dbReference type="ARBA" id="ARBA00022967"/>
    </source>
</evidence>
<evidence type="ECO:0000256" key="15">
    <source>
        <dbReference type="ARBA" id="ARBA00049551"/>
    </source>
</evidence>
<keyword evidence="6 16" id="KW-0679">Respiratory chain</keyword>
<comment type="similarity">
    <text evidence="2 16">Belongs to the complex I subunit 4 family.</text>
</comment>
<keyword evidence="17" id="KW-0732">Signal</keyword>
<geneLocation type="mitochondrion" evidence="20"/>
<evidence type="ECO:0000256" key="16">
    <source>
        <dbReference type="RuleBase" id="RU003297"/>
    </source>
</evidence>
<dbReference type="EC" id="7.1.1.2" evidence="3 16"/>
<keyword evidence="10 16" id="KW-1133">Transmembrane helix</keyword>
<evidence type="ECO:0000256" key="1">
    <source>
        <dbReference type="ARBA" id="ARBA00004225"/>
    </source>
</evidence>
<feature type="signal peptide" evidence="17">
    <location>
        <begin position="1"/>
        <end position="24"/>
    </location>
</feature>
<dbReference type="GO" id="GO:0031966">
    <property type="term" value="C:mitochondrial membrane"/>
    <property type="evidence" value="ECO:0007669"/>
    <property type="project" value="UniProtKB-SubCell"/>
</dbReference>
<dbReference type="GO" id="GO:0042773">
    <property type="term" value="P:ATP synthesis coupled electron transport"/>
    <property type="evidence" value="ECO:0007669"/>
    <property type="project" value="InterPro"/>
</dbReference>
<sequence length="448" mass="48906">MLFSKLCLMAFSLVMLSVLKELSCCGLLCGFALSTELGACLSYKNSGVSSCSCGGVFNYDYLSCMMVWLSLFISGLSLLSSGSILSMKNSESSFLVCLLTLLIILVISFSVSSLLVFYVFFEFSLVVTFLIICGWGYQPERLRASKFMVLYTVGASLPLLAFILCVFYQSGSMAFSFLNLSGLVVDSFFVFLVGITAFLVKVPMYGLHMWLPKAHVEASVAGSMLLAGVLLKMGGYGLARFMKFFDMMGTLTMSCVMCLCMFGGMMGSIICCFQLDVKSLVAYSSVGHMSLVLCGFMSDSFLGFAGACLLMVAHGLSSPGMFYLVSEMHSLFGSRSMVIIRGMTGNLTGINFWLMLMCGFSAAAPPSLSICSEVILYISLMNYSFFFFFFLGSMSFISCLYSWLIYCNTQVGNYPNWVRSSSNVSSLYLQSVVCGSLSFPLIALCLNI</sequence>